<evidence type="ECO:0000259" key="6">
    <source>
        <dbReference type="PROSITE" id="PS50893"/>
    </source>
</evidence>
<evidence type="ECO:0000256" key="1">
    <source>
        <dbReference type="ARBA" id="ARBA00004202"/>
    </source>
</evidence>
<gene>
    <name evidence="7" type="ORF">CBI38_24475</name>
</gene>
<name>A0A2S2C052_9NOCA</name>
<dbReference type="Pfam" id="PF13732">
    <property type="entry name" value="DrrA1-3_C"/>
    <property type="match status" value="1"/>
</dbReference>
<accession>A0A2S2C052</accession>
<reference evidence="7 8" key="1">
    <citation type="submission" date="2017-05" db="EMBL/GenBank/DDBJ databases">
        <title>Isolation of Rhodococcus sp. S2-17 biodegrading of BP-3.</title>
        <authorList>
            <person name="Lee Y."/>
            <person name="Kim K.H."/>
            <person name="Chun B.H."/>
            <person name="Jung H.S."/>
            <person name="Jeon C.O."/>
        </authorList>
    </citation>
    <scope>NUCLEOTIDE SEQUENCE [LARGE SCALE GENOMIC DNA]</scope>
    <source>
        <strain evidence="7 8">S2-17</strain>
    </source>
</reference>
<dbReference type="SUPFAM" id="SSF52540">
    <property type="entry name" value="P-loop containing nucleoside triphosphate hydrolases"/>
    <property type="match status" value="1"/>
</dbReference>
<keyword evidence="5" id="KW-0046">Antibiotic resistance</keyword>
<dbReference type="GO" id="GO:0005524">
    <property type="term" value="F:ATP binding"/>
    <property type="evidence" value="ECO:0007669"/>
    <property type="project" value="UniProtKB-KW"/>
</dbReference>
<dbReference type="GO" id="GO:0005886">
    <property type="term" value="C:plasma membrane"/>
    <property type="evidence" value="ECO:0007669"/>
    <property type="project" value="UniProtKB-SubCell"/>
</dbReference>
<dbReference type="Gene3D" id="3.40.50.300">
    <property type="entry name" value="P-loop containing nucleotide triphosphate hydrolases"/>
    <property type="match status" value="1"/>
</dbReference>
<evidence type="ECO:0000256" key="4">
    <source>
        <dbReference type="ARBA" id="ARBA00022840"/>
    </source>
</evidence>
<dbReference type="InterPro" id="IPR025302">
    <property type="entry name" value="DrrA1/2-like_C"/>
</dbReference>
<evidence type="ECO:0000313" key="7">
    <source>
        <dbReference type="EMBL" id="AWK74239.1"/>
    </source>
</evidence>
<evidence type="ECO:0000256" key="5">
    <source>
        <dbReference type="ARBA" id="ARBA00023251"/>
    </source>
</evidence>
<keyword evidence="2" id="KW-0813">Transport</keyword>
<keyword evidence="8" id="KW-1185">Reference proteome</keyword>
<dbReference type="OrthoDB" id="4519394at2"/>
<dbReference type="SMART" id="SM00382">
    <property type="entry name" value="AAA"/>
    <property type="match status" value="1"/>
</dbReference>
<dbReference type="InterPro" id="IPR003593">
    <property type="entry name" value="AAA+_ATPase"/>
</dbReference>
<dbReference type="RefSeq" id="WP_109332977.1">
    <property type="nucleotide sequence ID" value="NZ_CP021354.1"/>
</dbReference>
<evidence type="ECO:0000256" key="3">
    <source>
        <dbReference type="ARBA" id="ARBA00022741"/>
    </source>
</evidence>
<dbReference type="GO" id="GO:0046677">
    <property type="term" value="P:response to antibiotic"/>
    <property type="evidence" value="ECO:0007669"/>
    <property type="project" value="UniProtKB-KW"/>
</dbReference>
<dbReference type="AlphaFoldDB" id="A0A2S2C052"/>
<dbReference type="Proteomes" id="UP000245711">
    <property type="component" value="Chromosome"/>
</dbReference>
<comment type="subcellular location">
    <subcellularLocation>
        <location evidence="1">Cell membrane</location>
        <topology evidence="1">Peripheral membrane protein</topology>
    </subcellularLocation>
</comment>
<dbReference type="InterPro" id="IPR003439">
    <property type="entry name" value="ABC_transporter-like_ATP-bd"/>
</dbReference>
<dbReference type="GO" id="GO:0016887">
    <property type="term" value="F:ATP hydrolysis activity"/>
    <property type="evidence" value="ECO:0007669"/>
    <property type="project" value="InterPro"/>
</dbReference>
<dbReference type="PANTHER" id="PTHR42711:SF19">
    <property type="entry name" value="DOXORUBICIN RESISTANCE ATP-BINDING PROTEIN DRRA"/>
    <property type="match status" value="1"/>
</dbReference>
<dbReference type="Pfam" id="PF00005">
    <property type="entry name" value="ABC_tran"/>
    <property type="match status" value="1"/>
</dbReference>
<sequence>MTAPAVLVEDLHVAYGKTWALDGVDVAAAAGSTLGVLGHNGAGKTTLIRTLTTLVRPTIGRVEVEGLDVVADATEVRRRIGVTGQYAGLDEFLTARENLELIGRLTGLRRTAARARADALIDRLGLHEYATRRIGELSGGSRRRVDLAASLVGSPSVLFLDEPTTGLDPIARAGLWDVVDELTTSGTTVVLTTQYLEEADRLADHIVVLSRGRVAACGTPAELKRIVGGKVLTATVPAHQLGGLPFIPDTDHHLDDGRVRVSVTVDDAPAATELVAHLHRGGIEVTDLDVTSPSLDDVFTHLAHTGAHR</sequence>
<organism evidence="7 8">
    <name type="scientific">Rhodococcus oxybenzonivorans</name>
    <dbReference type="NCBI Taxonomy" id="1990687"/>
    <lineage>
        <taxon>Bacteria</taxon>
        <taxon>Bacillati</taxon>
        <taxon>Actinomycetota</taxon>
        <taxon>Actinomycetes</taxon>
        <taxon>Mycobacteriales</taxon>
        <taxon>Nocardiaceae</taxon>
        <taxon>Rhodococcus</taxon>
    </lineage>
</organism>
<feature type="domain" description="ABC transporter" evidence="6">
    <location>
        <begin position="6"/>
        <end position="236"/>
    </location>
</feature>
<evidence type="ECO:0000256" key="2">
    <source>
        <dbReference type="ARBA" id="ARBA00022448"/>
    </source>
</evidence>
<keyword evidence="3" id="KW-0547">Nucleotide-binding</keyword>
<dbReference type="InterPro" id="IPR050763">
    <property type="entry name" value="ABC_transporter_ATP-binding"/>
</dbReference>
<evidence type="ECO:0000313" key="8">
    <source>
        <dbReference type="Proteomes" id="UP000245711"/>
    </source>
</evidence>
<dbReference type="EMBL" id="CP021354">
    <property type="protein sequence ID" value="AWK74239.1"/>
    <property type="molecule type" value="Genomic_DNA"/>
</dbReference>
<dbReference type="PROSITE" id="PS50893">
    <property type="entry name" value="ABC_TRANSPORTER_2"/>
    <property type="match status" value="1"/>
</dbReference>
<dbReference type="PANTHER" id="PTHR42711">
    <property type="entry name" value="ABC TRANSPORTER ATP-BINDING PROTEIN"/>
    <property type="match status" value="1"/>
</dbReference>
<dbReference type="KEGG" id="roz:CBI38_24475"/>
<protein>
    <submittedName>
        <fullName evidence="7">Multidrug ABC transporter ATP-binding protein</fullName>
    </submittedName>
</protein>
<proteinExistence type="predicted"/>
<keyword evidence="4 7" id="KW-0067">ATP-binding</keyword>
<dbReference type="InterPro" id="IPR027417">
    <property type="entry name" value="P-loop_NTPase"/>
</dbReference>